<dbReference type="PANTHER" id="PTHR37308:SF1">
    <property type="entry name" value="POLYPRENYL-PHOSPHATE TRANSPORTER"/>
    <property type="match status" value="1"/>
</dbReference>
<dbReference type="EMBL" id="CP014544">
    <property type="protein sequence ID" value="AMO68393.1"/>
    <property type="molecule type" value="Genomic_DNA"/>
</dbReference>
<dbReference type="KEGG" id="zal:AZF00_08795"/>
<feature type="transmembrane region" description="Helical" evidence="1">
    <location>
        <begin position="69"/>
        <end position="87"/>
    </location>
</feature>
<feature type="transmembrane region" description="Helical" evidence="1">
    <location>
        <begin position="99"/>
        <end position="118"/>
    </location>
</feature>
<keyword evidence="1" id="KW-1133">Transmembrane helix</keyword>
<feature type="transmembrane region" description="Helical" evidence="1">
    <location>
        <begin position="225"/>
        <end position="243"/>
    </location>
</feature>
<gene>
    <name evidence="2" type="ORF">AZF00_08795</name>
</gene>
<evidence type="ECO:0000256" key="1">
    <source>
        <dbReference type="SAM" id="Phobius"/>
    </source>
</evidence>
<feature type="transmembrane region" description="Helical" evidence="1">
    <location>
        <begin position="193"/>
        <end position="213"/>
    </location>
</feature>
<dbReference type="AlphaFoldDB" id="A0A127M561"/>
<evidence type="ECO:0000313" key="2">
    <source>
        <dbReference type="EMBL" id="AMO68393.1"/>
    </source>
</evidence>
<dbReference type="InterPro" id="IPR007163">
    <property type="entry name" value="VCA0040-like"/>
</dbReference>
<protein>
    <recommendedName>
        <fullName evidence="4">DUF368 domain-containing protein</fullName>
    </recommendedName>
</protein>
<name>A0A127M561_9GAMM</name>
<keyword evidence="1" id="KW-0472">Membrane</keyword>
<sequence>MGRFPGVFLRGILMGAADVVPGVSGGTIAYITGIYEELIESIKSFNLDAAKVLYRGGIKAFWTHINGNFLLSLGLGIVFSVLSLAKGISHVLEFYPSQISALFFGLVLASSSFVYRQMPKNSGRLLWLVFGIIFAASIGEIRPAQFDVTPLALFLSGAIAICAMILPGISGSFILLLLGMYQPVITAIKSLDIMTILIFSAGCGTGLLLFVRLLSWLLHEHRNRILSWLTGVLIGSLTLLWPWKQTGNTDGSSIATIQNVFPWNSVEYPVSQIALCIALMTAGLGIVFGMEYVSSRRQPN</sequence>
<feature type="transmembrane region" description="Helical" evidence="1">
    <location>
        <begin position="153"/>
        <end position="181"/>
    </location>
</feature>
<dbReference type="Pfam" id="PF04018">
    <property type="entry name" value="VCA0040-like"/>
    <property type="match status" value="1"/>
</dbReference>
<keyword evidence="1" id="KW-0812">Transmembrane</keyword>
<accession>A0A127M561</accession>
<organism evidence="2 3">
    <name type="scientific">Zhongshania aliphaticivorans</name>
    <dbReference type="NCBI Taxonomy" id="1470434"/>
    <lineage>
        <taxon>Bacteria</taxon>
        <taxon>Pseudomonadati</taxon>
        <taxon>Pseudomonadota</taxon>
        <taxon>Gammaproteobacteria</taxon>
        <taxon>Cellvibrionales</taxon>
        <taxon>Spongiibacteraceae</taxon>
        <taxon>Zhongshania</taxon>
    </lineage>
</organism>
<dbReference type="RefSeq" id="WP_008250368.1">
    <property type="nucleotide sequence ID" value="NZ_CP014544.1"/>
</dbReference>
<feature type="transmembrane region" description="Helical" evidence="1">
    <location>
        <begin position="12"/>
        <end position="35"/>
    </location>
</feature>
<feature type="transmembrane region" description="Helical" evidence="1">
    <location>
        <begin position="270"/>
        <end position="293"/>
    </location>
</feature>
<dbReference type="PANTHER" id="PTHR37308">
    <property type="entry name" value="INTEGRAL MEMBRANE PROTEIN"/>
    <property type="match status" value="1"/>
</dbReference>
<proteinExistence type="predicted"/>
<feature type="transmembrane region" description="Helical" evidence="1">
    <location>
        <begin position="124"/>
        <end position="141"/>
    </location>
</feature>
<evidence type="ECO:0000313" key="3">
    <source>
        <dbReference type="Proteomes" id="UP000074119"/>
    </source>
</evidence>
<evidence type="ECO:0008006" key="4">
    <source>
        <dbReference type="Google" id="ProtNLM"/>
    </source>
</evidence>
<reference evidence="2 3" key="1">
    <citation type="submission" date="2015-12" db="EMBL/GenBank/DDBJ databases">
        <authorList>
            <person name="Shamseldin A."/>
            <person name="Moawad H."/>
            <person name="Abd El-Rahim W.M."/>
            <person name="Sadowsky M.J."/>
        </authorList>
    </citation>
    <scope>NUCLEOTIDE SEQUENCE [LARGE SCALE GENOMIC DNA]</scope>
    <source>
        <strain evidence="2 3">SM2</strain>
    </source>
</reference>
<dbReference type="Proteomes" id="UP000074119">
    <property type="component" value="Chromosome"/>
</dbReference>